<dbReference type="Proteomes" id="UP000315385">
    <property type="component" value="Unassembled WGS sequence"/>
</dbReference>
<sequence>MSDASPGSIVVRTANGDFETIENVADVAELVSGTLKVVFEDTTEETVSGSLFGGWGAWKLWLDPPAGDGLQKYIGEDPLTMPNDSIRFRIDEGTLHRAARIKRLKQATL</sequence>
<dbReference type="RefSeq" id="WP_142442549.1">
    <property type="nucleotide sequence ID" value="NZ_SESI01000001.1"/>
</dbReference>
<accession>A0A544QR39</accession>
<organism evidence="1 2">
    <name type="scientific">Halonotius roseus</name>
    <dbReference type="NCBI Taxonomy" id="2511997"/>
    <lineage>
        <taxon>Archaea</taxon>
        <taxon>Methanobacteriati</taxon>
        <taxon>Methanobacteriota</taxon>
        <taxon>Stenosarchaea group</taxon>
        <taxon>Halobacteria</taxon>
        <taxon>Halobacteriales</taxon>
        <taxon>Haloferacaceae</taxon>
        <taxon>Halonotius</taxon>
    </lineage>
</organism>
<comment type="caution">
    <text evidence="1">The sequence shown here is derived from an EMBL/GenBank/DDBJ whole genome shotgun (WGS) entry which is preliminary data.</text>
</comment>
<gene>
    <name evidence="1" type="ORF">EWF95_02865</name>
</gene>
<name>A0A544QR39_9EURY</name>
<dbReference type="EMBL" id="SESI01000001">
    <property type="protein sequence ID" value="TQQ81897.1"/>
    <property type="molecule type" value="Genomic_DNA"/>
</dbReference>
<keyword evidence="2" id="KW-1185">Reference proteome</keyword>
<evidence type="ECO:0000313" key="1">
    <source>
        <dbReference type="EMBL" id="TQQ81897.1"/>
    </source>
</evidence>
<proteinExistence type="predicted"/>
<dbReference type="OrthoDB" id="383366at2157"/>
<protein>
    <submittedName>
        <fullName evidence="1">Uncharacterized protein</fullName>
    </submittedName>
</protein>
<dbReference type="AlphaFoldDB" id="A0A544QR39"/>
<reference evidence="1 2" key="1">
    <citation type="submission" date="2019-02" db="EMBL/GenBank/DDBJ databases">
        <title>Halonotius sp. a new haloqrchaeon isolated from saline water.</title>
        <authorList>
            <person name="Duran-Viseras A."/>
            <person name="Sanchez-Porro C."/>
            <person name="Ventosa A."/>
        </authorList>
    </citation>
    <scope>NUCLEOTIDE SEQUENCE [LARGE SCALE GENOMIC DNA]</scope>
    <source>
        <strain evidence="1 2">F9-27</strain>
    </source>
</reference>
<evidence type="ECO:0000313" key="2">
    <source>
        <dbReference type="Proteomes" id="UP000315385"/>
    </source>
</evidence>